<dbReference type="InterPro" id="IPR043148">
    <property type="entry name" value="TagF_C"/>
</dbReference>
<dbReference type="Pfam" id="PF04464">
    <property type="entry name" value="Glyphos_transf"/>
    <property type="match status" value="1"/>
</dbReference>
<dbReference type="PANTHER" id="PTHR37316">
    <property type="entry name" value="TEICHOIC ACID GLYCEROL-PHOSPHATE PRIMASE"/>
    <property type="match status" value="1"/>
</dbReference>
<protein>
    <submittedName>
        <fullName evidence="2">Uncharacterized protein</fullName>
    </submittedName>
</protein>
<keyword evidence="1" id="KW-0812">Transmembrane</keyword>
<name>A0A366M9D3_9EURY</name>
<dbReference type="AlphaFoldDB" id="A0A366M9D3"/>
<sequence length="640" mass="75518">MIPVLQIEDLDIRDNLFTLSISLKFKHFEDFKPHLKIIFSNDIENRRFPFEINSFNKDDISECCFLSASGTFEIDHIFWNKSFIGNIYVDFSLLYGNEFIENFSVINKVPDIIFNNNESKFEKEYYLPVLKDNNLILNVKKESLENKFKNKNKKIYKFSMSFIRFFLLLISILAFPFFFTEGYLISKGVKNKSSGYLRGNSVLSSILFHINERTLNLSGYIYSKRTFKIGIMKFFYLFTKNKKIIENRVLFLSERNNEINGNFEFVYNLLKDNNDLNIVKFLVNKKIKDLNLYEMIKFVNLISSSKIILLDDFYPNIHNFTLKNETKLIQLWHAVGAFKTFGFSRLGKEGGVDQDSANHRSYDYSIASSDEIKKFYAEGFAISDNKVEVTGIPRTDVFFNKEYKRKIRTNFYNKFPHLKDKNIILFAPTFRGDGKDDAFYPMDKFDLEFFIKSINDIKLNNHKFDDNSNYNFNNHNINLNIKNSKKNQSNLHNNVEDKTEYVLIIKHHPFIKEKTKIPEKYKDNIIDLSKDYEINDLLFTIDVLITDYSSVIFEAALLNIPMLFYAHDLEEYSKNRGFYYDYNACVPGKISNSLEKIIKAINSEDFDKYKVKKFKNKFFNDFDGKSSQRVIELINKLLND</sequence>
<dbReference type="InterPro" id="IPR051612">
    <property type="entry name" value="Teichoic_Acid_Biosynth"/>
</dbReference>
<gene>
    <name evidence="2" type="ORF">ALNOE001_16120</name>
</gene>
<dbReference type="PANTHER" id="PTHR37316:SF3">
    <property type="entry name" value="TEICHOIC ACID GLYCEROL-PHOSPHATE TRANSFERASE"/>
    <property type="match status" value="1"/>
</dbReference>
<dbReference type="Gene3D" id="3.40.50.12580">
    <property type="match status" value="1"/>
</dbReference>
<evidence type="ECO:0000256" key="1">
    <source>
        <dbReference type="SAM" id="Phobius"/>
    </source>
</evidence>
<evidence type="ECO:0000313" key="2">
    <source>
        <dbReference type="EMBL" id="RBQ22657.1"/>
    </source>
</evidence>
<keyword evidence="3" id="KW-1185">Reference proteome</keyword>
<proteinExistence type="predicted"/>
<dbReference type="EMBL" id="NIZT01000054">
    <property type="protein sequence ID" value="RBQ22657.1"/>
    <property type="molecule type" value="Genomic_DNA"/>
</dbReference>
<dbReference type="GO" id="GO:0047355">
    <property type="term" value="F:CDP-glycerol glycerophosphotransferase activity"/>
    <property type="evidence" value="ECO:0007669"/>
    <property type="project" value="InterPro"/>
</dbReference>
<keyword evidence="1" id="KW-1133">Transmembrane helix</keyword>
<comment type="caution">
    <text evidence="2">The sequence shown here is derived from an EMBL/GenBank/DDBJ whole genome shotgun (WGS) entry which is preliminary data.</text>
</comment>
<dbReference type="SUPFAM" id="SSF53756">
    <property type="entry name" value="UDP-Glycosyltransferase/glycogen phosphorylase"/>
    <property type="match status" value="2"/>
</dbReference>
<dbReference type="InterPro" id="IPR007554">
    <property type="entry name" value="Glycerophosphate_synth"/>
</dbReference>
<accession>A0A366M9D3</accession>
<dbReference type="GO" id="GO:0016020">
    <property type="term" value="C:membrane"/>
    <property type="evidence" value="ECO:0007669"/>
    <property type="project" value="InterPro"/>
</dbReference>
<reference evidence="2 3" key="1">
    <citation type="submission" date="2018-06" db="EMBL/GenBank/DDBJ databases">
        <title>Genomic insight into two independent archaeal endosymbiosis events.</title>
        <authorList>
            <person name="Lind A.E."/>
            <person name="Lewis W.H."/>
            <person name="Spang A."/>
            <person name="Guy L."/>
            <person name="Embley M.T."/>
            <person name="Ettema T.J.G."/>
        </authorList>
    </citation>
    <scope>NUCLEOTIDE SEQUENCE [LARGE SCALE GENOMIC DNA]</scope>
    <source>
        <strain evidence="2">NOE</strain>
    </source>
</reference>
<organism evidence="2 3">
    <name type="scientific">Candidatus Methanobinarius endosymbioticus</name>
    <dbReference type="NCBI Taxonomy" id="2006182"/>
    <lineage>
        <taxon>Archaea</taxon>
        <taxon>Methanobacteriati</taxon>
        <taxon>Methanobacteriota</taxon>
        <taxon>Methanomada group</taxon>
        <taxon>Methanobacteria</taxon>
        <taxon>Methanobacteriales</taxon>
        <taxon>Methanobacteriaceae</taxon>
        <taxon>Candidatus Methanobinarius</taxon>
    </lineage>
</organism>
<feature type="transmembrane region" description="Helical" evidence="1">
    <location>
        <begin position="161"/>
        <end position="179"/>
    </location>
</feature>
<keyword evidence="1" id="KW-0472">Membrane</keyword>
<dbReference type="Proteomes" id="UP000253099">
    <property type="component" value="Unassembled WGS sequence"/>
</dbReference>
<evidence type="ECO:0000313" key="3">
    <source>
        <dbReference type="Proteomes" id="UP000253099"/>
    </source>
</evidence>